<dbReference type="InterPro" id="IPR012925">
    <property type="entry name" value="TipAS_dom"/>
</dbReference>
<reference evidence="7 9" key="4">
    <citation type="submission" date="2022-12" db="EMBL/GenBank/DDBJ databases">
        <title>Genome analysis and biological profiling of marine Salinicoccus roseus MOSEL-ME25.</title>
        <authorList>
            <person name="Mirza F.T."/>
            <person name="Xie Y."/>
            <person name="Shinwari Z.K."/>
        </authorList>
    </citation>
    <scope>NUCLEOTIDE SEQUENCE [LARGE SCALE GENOMIC DNA]</scope>
    <source>
        <strain evidence="7 9">MOSEL-ME25</strain>
    </source>
</reference>
<evidence type="ECO:0000259" key="5">
    <source>
        <dbReference type="PROSITE" id="PS50937"/>
    </source>
</evidence>
<dbReference type="Proteomes" id="UP000031546">
    <property type="component" value="Unassembled WGS sequence"/>
</dbReference>
<evidence type="ECO:0000256" key="4">
    <source>
        <dbReference type="ARBA" id="ARBA00023163"/>
    </source>
</evidence>
<evidence type="ECO:0000256" key="3">
    <source>
        <dbReference type="ARBA" id="ARBA00023159"/>
    </source>
</evidence>
<reference evidence="9" key="2">
    <citation type="submission" date="2020-04" db="EMBL/GenBank/DDBJ databases">
        <title>Genome analysis and biological profiling of marine Cellulosimicrobium funkei MOSEL-ME6.</title>
        <authorList>
            <person name="Tanveer F."/>
            <person name="Xie Y."/>
            <person name="Shinwari Z.K."/>
        </authorList>
    </citation>
    <scope>NUCLEOTIDE SEQUENCE [LARGE SCALE GENOMIC DNA]</scope>
    <source>
        <strain evidence="9">MOSEL-ME25</strain>
    </source>
</reference>
<dbReference type="AlphaFoldDB" id="A0A0C2HCN9"/>
<dbReference type="PANTHER" id="PTHR30204">
    <property type="entry name" value="REDOX-CYCLING DRUG-SENSING TRANSCRIPTIONAL ACTIVATOR SOXR"/>
    <property type="match status" value="1"/>
</dbReference>
<reference evidence="7" key="3">
    <citation type="submission" date="2020-04" db="EMBL/GenBank/DDBJ databases">
        <authorList>
            <person name="Tanveer F."/>
            <person name="Xie Y."/>
            <person name="Shinwari Z.K."/>
        </authorList>
    </citation>
    <scope>NUCLEOTIDE SEQUENCE</scope>
    <source>
        <strain evidence="7">MOSEL-ME25</strain>
    </source>
</reference>
<dbReference type="PRINTS" id="PR00040">
    <property type="entry name" value="HTHMERR"/>
</dbReference>
<dbReference type="OrthoDB" id="9814833at2"/>
<dbReference type="EMBL" id="JABEVU030000001">
    <property type="protein sequence ID" value="MDB0579541.1"/>
    <property type="molecule type" value="Genomic_DNA"/>
</dbReference>
<protein>
    <submittedName>
        <fullName evidence="6">MerR family transcriptional regulator</fullName>
    </submittedName>
</protein>
<dbReference type="InterPro" id="IPR009061">
    <property type="entry name" value="DNA-bd_dom_put_sf"/>
</dbReference>
<reference evidence="6 8" key="1">
    <citation type="submission" date="2015-01" db="EMBL/GenBank/DDBJ databases">
        <title>Genome sequences of high lactate-tolerant strain Salinicoccus roseus W12 with industrial interest.</title>
        <authorList>
            <person name="Wang H."/>
            <person name="Yu B."/>
        </authorList>
    </citation>
    <scope>NUCLEOTIDE SEQUENCE [LARGE SCALE GENOMIC DNA]</scope>
    <source>
        <strain evidence="6 8">W12</strain>
    </source>
</reference>
<dbReference type="GeneID" id="77844308"/>
<dbReference type="PROSITE" id="PS50937">
    <property type="entry name" value="HTH_MERR_2"/>
    <property type="match status" value="1"/>
</dbReference>
<evidence type="ECO:0000313" key="7">
    <source>
        <dbReference type="EMBL" id="MDB0579541.1"/>
    </source>
</evidence>
<gene>
    <name evidence="7" type="ORF">F7P68_0003285</name>
    <name evidence="6" type="ORF">SN16_01985</name>
</gene>
<evidence type="ECO:0000256" key="1">
    <source>
        <dbReference type="ARBA" id="ARBA00023015"/>
    </source>
</evidence>
<dbReference type="GO" id="GO:0003700">
    <property type="term" value="F:DNA-binding transcription factor activity"/>
    <property type="evidence" value="ECO:0007669"/>
    <property type="project" value="InterPro"/>
</dbReference>
<dbReference type="SUPFAM" id="SSF89082">
    <property type="entry name" value="Antibiotic binding domain of TipA-like multidrug resistance regulators"/>
    <property type="match status" value="1"/>
</dbReference>
<dbReference type="RefSeq" id="WP_040104934.1">
    <property type="nucleotide sequence ID" value="NZ_JABEVU030000001.1"/>
</dbReference>
<sequence>MEYTVKALADLAGVSRRTLRYYDQIGLLTPARINSSGYRIYGRAEVDRLQLILFYRALGVQLDEIRQIMEDPDFDREAALRRHHARLLEERSRIDRLIRNVEETLEAKEGGRDMEDKDKFKGFKDEKLQENEAQYGEEIREKYGEDTVKASNEKWMGMSEADYDRMTAVEATLKAVLKDAVDDPTEDRAREAARLHKEWLMFTWSTYSREAHQGLAEMYVYDERFRKYYDDIAPGAAEFLRDAIVEYAE</sequence>
<feature type="domain" description="HTH merR-type" evidence="5">
    <location>
        <begin position="1"/>
        <end position="71"/>
    </location>
</feature>
<dbReference type="SMART" id="SM00422">
    <property type="entry name" value="HTH_MERR"/>
    <property type="match status" value="1"/>
</dbReference>
<proteinExistence type="predicted"/>
<organism evidence="6 8">
    <name type="scientific">Salinicoccus roseus</name>
    <dbReference type="NCBI Taxonomy" id="45670"/>
    <lineage>
        <taxon>Bacteria</taxon>
        <taxon>Bacillati</taxon>
        <taxon>Bacillota</taxon>
        <taxon>Bacilli</taxon>
        <taxon>Bacillales</taxon>
        <taxon>Staphylococcaceae</taxon>
        <taxon>Salinicoccus</taxon>
    </lineage>
</organism>
<evidence type="ECO:0000313" key="6">
    <source>
        <dbReference type="EMBL" id="KIH71470.1"/>
    </source>
</evidence>
<dbReference type="InterPro" id="IPR047057">
    <property type="entry name" value="MerR_fam"/>
</dbReference>
<evidence type="ECO:0000313" key="8">
    <source>
        <dbReference type="Proteomes" id="UP000031546"/>
    </source>
</evidence>
<evidence type="ECO:0000256" key="2">
    <source>
        <dbReference type="ARBA" id="ARBA00023125"/>
    </source>
</evidence>
<comment type="caution">
    <text evidence="6">The sequence shown here is derived from an EMBL/GenBank/DDBJ whole genome shotgun (WGS) entry which is preliminary data.</text>
</comment>
<dbReference type="STRING" id="45670.SN16_01985"/>
<dbReference type="CDD" id="cd01106">
    <property type="entry name" value="HTH_TipAL-Mta"/>
    <property type="match status" value="1"/>
</dbReference>
<keyword evidence="2" id="KW-0238">DNA-binding</keyword>
<dbReference type="InterPro" id="IPR036244">
    <property type="entry name" value="TipA-like_antibiotic-bd"/>
</dbReference>
<keyword evidence="1" id="KW-0805">Transcription regulation</keyword>
<evidence type="ECO:0000313" key="9">
    <source>
        <dbReference type="Proteomes" id="UP000527860"/>
    </source>
</evidence>
<dbReference type="Proteomes" id="UP000527860">
    <property type="component" value="Unassembled WGS sequence"/>
</dbReference>
<dbReference type="Gene3D" id="1.10.1660.10">
    <property type="match status" value="1"/>
</dbReference>
<dbReference type="GO" id="GO:0003677">
    <property type="term" value="F:DNA binding"/>
    <property type="evidence" value="ECO:0007669"/>
    <property type="project" value="UniProtKB-KW"/>
</dbReference>
<keyword evidence="3" id="KW-0010">Activator</keyword>
<dbReference type="Pfam" id="PF07739">
    <property type="entry name" value="TipAS"/>
    <property type="match status" value="1"/>
</dbReference>
<name>A0A0C2HCN9_9STAP</name>
<dbReference type="Pfam" id="PF13411">
    <property type="entry name" value="MerR_1"/>
    <property type="match status" value="1"/>
</dbReference>
<dbReference type="SUPFAM" id="SSF46955">
    <property type="entry name" value="Putative DNA-binding domain"/>
    <property type="match status" value="1"/>
</dbReference>
<keyword evidence="9" id="KW-1185">Reference proteome</keyword>
<dbReference type="EMBL" id="JXII01000002">
    <property type="protein sequence ID" value="KIH71470.1"/>
    <property type="molecule type" value="Genomic_DNA"/>
</dbReference>
<accession>A0A0C2HCN9</accession>
<dbReference type="PANTHER" id="PTHR30204:SF90">
    <property type="entry name" value="HTH-TYPE TRANSCRIPTIONAL ACTIVATOR MTA"/>
    <property type="match status" value="1"/>
</dbReference>
<dbReference type="Gene3D" id="1.10.490.50">
    <property type="entry name" value="Antibiotic binding domain of TipA-like multidrug resistance regulators"/>
    <property type="match status" value="1"/>
</dbReference>
<dbReference type="InterPro" id="IPR000551">
    <property type="entry name" value="MerR-type_HTH_dom"/>
</dbReference>
<keyword evidence="4" id="KW-0804">Transcription</keyword>